<name>A0ACB7TN42_HYAAI</name>
<protein>
    <submittedName>
        <fullName evidence="1">Uncharacterized protein</fullName>
    </submittedName>
</protein>
<proteinExistence type="predicted"/>
<organism evidence="1 2">
    <name type="scientific">Hyalomma asiaticum</name>
    <name type="common">Tick</name>
    <dbReference type="NCBI Taxonomy" id="266040"/>
    <lineage>
        <taxon>Eukaryota</taxon>
        <taxon>Metazoa</taxon>
        <taxon>Ecdysozoa</taxon>
        <taxon>Arthropoda</taxon>
        <taxon>Chelicerata</taxon>
        <taxon>Arachnida</taxon>
        <taxon>Acari</taxon>
        <taxon>Parasitiformes</taxon>
        <taxon>Ixodida</taxon>
        <taxon>Ixodoidea</taxon>
        <taxon>Ixodidae</taxon>
        <taxon>Hyalomminae</taxon>
        <taxon>Hyalomma</taxon>
    </lineage>
</organism>
<accession>A0ACB7TN42</accession>
<reference evidence="1" key="1">
    <citation type="submission" date="2020-05" db="EMBL/GenBank/DDBJ databases">
        <title>Large-scale comparative analyses of tick genomes elucidate their genetic diversity and vector capacities.</title>
        <authorList>
            <person name="Jia N."/>
            <person name="Wang J."/>
            <person name="Shi W."/>
            <person name="Du L."/>
            <person name="Sun Y."/>
            <person name="Zhan W."/>
            <person name="Jiang J."/>
            <person name="Wang Q."/>
            <person name="Zhang B."/>
            <person name="Ji P."/>
            <person name="Sakyi L.B."/>
            <person name="Cui X."/>
            <person name="Yuan T."/>
            <person name="Jiang B."/>
            <person name="Yang W."/>
            <person name="Lam T.T.-Y."/>
            <person name="Chang Q."/>
            <person name="Ding S."/>
            <person name="Wang X."/>
            <person name="Zhu J."/>
            <person name="Ruan X."/>
            <person name="Zhao L."/>
            <person name="Wei J."/>
            <person name="Que T."/>
            <person name="Du C."/>
            <person name="Cheng J."/>
            <person name="Dai P."/>
            <person name="Han X."/>
            <person name="Huang E."/>
            <person name="Gao Y."/>
            <person name="Liu J."/>
            <person name="Shao H."/>
            <person name="Ye R."/>
            <person name="Li L."/>
            <person name="Wei W."/>
            <person name="Wang X."/>
            <person name="Wang C."/>
            <person name="Yang T."/>
            <person name="Huo Q."/>
            <person name="Li W."/>
            <person name="Guo W."/>
            <person name="Chen H."/>
            <person name="Zhou L."/>
            <person name="Ni X."/>
            <person name="Tian J."/>
            <person name="Zhou Y."/>
            <person name="Sheng Y."/>
            <person name="Liu T."/>
            <person name="Pan Y."/>
            <person name="Xia L."/>
            <person name="Li J."/>
            <person name="Zhao F."/>
            <person name="Cao W."/>
        </authorList>
    </citation>
    <scope>NUCLEOTIDE SEQUENCE</scope>
    <source>
        <strain evidence="1">Hyas-2018</strain>
    </source>
</reference>
<gene>
    <name evidence="1" type="ORF">HPB50_015287</name>
</gene>
<comment type="caution">
    <text evidence="1">The sequence shown here is derived from an EMBL/GenBank/DDBJ whole genome shotgun (WGS) entry which is preliminary data.</text>
</comment>
<dbReference type="EMBL" id="CM023481">
    <property type="protein sequence ID" value="KAH6946777.1"/>
    <property type="molecule type" value="Genomic_DNA"/>
</dbReference>
<dbReference type="Proteomes" id="UP000821845">
    <property type="component" value="Chromosome 1"/>
</dbReference>
<sequence>MAEGGENGNMLREYDDAALDKGHAVCEDASTTVIHGAWNADRISEGEWIMQFYKAVFSSSVHDGICMTVNKSLGFQFSMFRRSVDEAMPSPGHRDMDGASAATVGNTARVIHRNGGFSFDTERCQLHETTNFGGTPLEARKGKAKVSMLSAMTSALLRRLRGSVPTNANIV</sequence>
<keyword evidence="2" id="KW-1185">Reference proteome</keyword>
<evidence type="ECO:0000313" key="2">
    <source>
        <dbReference type="Proteomes" id="UP000821845"/>
    </source>
</evidence>
<evidence type="ECO:0000313" key="1">
    <source>
        <dbReference type="EMBL" id="KAH6946777.1"/>
    </source>
</evidence>